<feature type="domain" description="RNase H type-1" evidence="1">
    <location>
        <begin position="1"/>
        <end position="107"/>
    </location>
</feature>
<dbReference type="AlphaFoldDB" id="A0A6G0YGJ1"/>
<keyword evidence="3" id="KW-1185">Reference proteome</keyword>
<dbReference type="GO" id="GO:0003676">
    <property type="term" value="F:nucleic acid binding"/>
    <property type="evidence" value="ECO:0007669"/>
    <property type="project" value="InterPro"/>
</dbReference>
<evidence type="ECO:0000313" key="3">
    <source>
        <dbReference type="Proteomes" id="UP000478052"/>
    </source>
</evidence>
<feature type="non-terminal residue" evidence="2">
    <location>
        <position position="1"/>
    </location>
</feature>
<dbReference type="PROSITE" id="PS50879">
    <property type="entry name" value="RNASE_H_1"/>
    <property type="match status" value="1"/>
</dbReference>
<dbReference type="Pfam" id="PF00075">
    <property type="entry name" value="RNase_H"/>
    <property type="match status" value="1"/>
</dbReference>
<reference evidence="2 3" key="1">
    <citation type="submission" date="2019-08" db="EMBL/GenBank/DDBJ databases">
        <title>Whole genome of Aphis craccivora.</title>
        <authorList>
            <person name="Voronova N.V."/>
            <person name="Shulinski R.S."/>
            <person name="Bandarenka Y.V."/>
            <person name="Zhorov D.G."/>
            <person name="Warner D."/>
        </authorList>
    </citation>
    <scope>NUCLEOTIDE SEQUENCE [LARGE SCALE GENOMIC DNA]</scope>
    <source>
        <strain evidence="2">180601</strain>
        <tissue evidence="2">Whole Body</tissue>
    </source>
</reference>
<dbReference type="OrthoDB" id="411823at2759"/>
<evidence type="ECO:0000259" key="1">
    <source>
        <dbReference type="PROSITE" id="PS50879"/>
    </source>
</evidence>
<sequence length="252" mass="28615">TVHVVNEDTIIQYKLPEITSIFSAENYAIYEGVKLANTLEPNDILIISDSLSTLLSLKKICPKNEITSNTQAILIQTRKNIEFMWVPSHTGIVGNEKADKYAYLATNSFQNPKINNVPTNDIQNSIKQKILLAWQNYWNSIPSSNKLKSVKKTTKKWNTPSNFNRRQDIAITRTRIGHSFLTHSYLISKEPQPICDTCHTALTIKHIVVECTKYSQTRSDLNISPNIAEALAENQTSKIIQFLNITNLIKKL</sequence>
<protein>
    <submittedName>
        <fullName evidence="2">RNase H domain-containing protein</fullName>
    </submittedName>
</protein>
<proteinExistence type="predicted"/>
<dbReference type="SUPFAM" id="SSF53098">
    <property type="entry name" value="Ribonuclease H-like"/>
    <property type="match status" value="1"/>
</dbReference>
<evidence type="ECO:0000313" key="2">
    <source>
        <dbReference type="EMBL" id="KAF0755208.1"/>
    </source>
</evidence>
<feature type="non-terminal residue" evidence="2">
    <location>
        <position position="252"/>
    </location>
</feature>
<dbReference type="Gene3D" id="3.30.420.10">
    <property type="entry name" value="Ribonuclease H-like superfamily/Ribonuclease H"/>
    <property type="match status" value="1"/>
</dbReference>
<organism evidence="2 3">
    <name type="scientific">Aphis craccivora</name>
    <name type="common">Cowpea aphid</name>
    <dbReference type="NCBI Taxonomy" id="307492"/>
    <lineage>
        <taxon>Eukaryota</taxon>
        <taxon>Metazoa</taxon>
        <taxon>Ecdysozoa</taxon>
        <taxon>Arthropoda</taxon>
        <taxon>Hexapoda</taxon>
        <taxon>Insecta</taxon>
        <taxon>Pterygota</taxon>
        <taxon>Neoptera</taxon>
        <taxon>Paraneoptera</taxon>
        <taxon>Hemiptera</taxon>
        <taxon>Sternorrhyncha</taxon>
        <taxon>Aphidomorpha</taxon>
        <taxon>Aphidoidea</taxon>
        <taxon>Aphididae</taxon>
        <taxon>Aphidini</taxon>
        <taxon>Aphis</taxon>
        <taxon>Aphis</taxon>
    </lineage>
</organism>
<dbReference type="InterPro" id="IPR036397">
    <property type="entry name" value="RNaseH_sf"/>
</dbReference>
<dbReference type="Proteomes" id="UP000478052">
    <property type="component" value="Unassembled WGS sequence"/>
</dbReference>
<name>A0A6G0YGJ1_APHCR</name>
<accession>A0A6G0YGJ1</accession>
<dbReference type="InterPro" id="IPR002156">
    <property type="entry name" value="RNaseH_domain"/>
</dbReference>
<dbReference type="EMBL" id="VUJU01004208">
    <property type="protein sequence ID" value="KAF0755208.1"/>
    <property type="molecule type" value="Genomic_DNA"/>
</dbReference>
<comment type="caution">
    <text evidence="2">The sequence shown here is derived from an EMBL/GenBank/DDBJ whole genome shotgun (WGS) entry which is preliminary data.</text>
</comment>
<dbReference type="GO" id="GO:0004523">
    <property type="term" value="F:RNA-DNA hybrid ribonuclease activity"/>
    <property type="evidence" value="ECO:0007669"/>
    <property type="project" value="InterPro"/>
</dbReference>
<gene>
    <name evidence="2" type="ORF">FWK35_00018826</name>
</gene>
<dbReference type="InterPro" id="IPR012337">
    <property type="entry name" value="RNaseH-like_sf"/>
</dbReference>